<keyword evidence="3" id="KW-1185">Reference proteome</keyword>
<dbReference type="EMBL" id="CAXAMN010001544">
    <property type="protein sequence ID" value="CAK8995004.1"/>
    <property type="molecule type" value="Genomic_DNA"/>
</dbReference>
<protein>
    <submittedName>
        <fullName evidence="2">Uncharacterized protein</fullName>
    </submittedName>
</protein>
<keyword evidence="1" id="KW-0472">Membrane</keyword>
<dbReference type="Proteomes" id="UP001642484">
    <property type="component" value="Unassembled WGS sequence"/>
</dbReference>
<keyword evidence="1" id="KW-0812">Transmembrane</keyword>
<accession>A0ABP0I171</accession>
<proteinExistence type="predicted"/>
<evidence type="ECO:0000313" key="2">
    <source>
        <dbReference type="EMBL" id="CAK8995004.1"/>
    </source>
</evidence>
<evidence type="ECO:0000256" key="1">
    <source>
        <dbReference type="SAM" id="Phobius"/>
    </source>
</evidence>
<feature type="non-terminal residue" evidence="2">
    <location>
        <position position="116"/>
    </location>
</feature>
<gene>
    <name evidence="2" type="ORF">CCMP2556_LOCUS3869</name>
</gene>
<organism evidence="2 3">
    <name type="scientific">Durusdinium trenchii</name>
    <dbReference type="NCBI Taxonomy" id="1381693"/>
    <lineage>
        <taxon>Eukaryota</taxon>
        <taxon>Sar</taxon>
        <taxon>Alveolata</taxon>
        <taxon>Dinophyceae</taxon>
        <taxon>Suessiales</taxon>
        <taxon>Symbiodiniaceae</taxon>
        <taxon>Durusdinium</taxon>
    </lineage>
</organism>
<reference evidence="2 3" key="1">
    <citation type="submission" date="2024-02" db="EMBL/GenBank/DDBJ databases">
        <authorList>
            <person name="Chen Y."/>
            <person name="Shah S."/>
            <person name="Dougan E. K."/>
            <person name="Thang M."/>
            <person name="Chan C."/>
        </authorList>
    </citation>
    <scope>NUCLEOTIDE SEQUENCE [LARGE SCALE GENOMIC DNA]</scope>
</reference>
<feature type="transmembrane region" description="Helical" evidence="1">
    <location>
        <begin position="12"/>
        <end position="33"/>
    </location>
</feature>
<comment type="caution">
    <text evidence="2">The sequence shown here is derived from an EMBL/GenBank/DDBJ whole genome shotgun (WGS) entry which is preliminary data.</text>
</comment>
<evidence type="ECO:0000313" key="3">
    <source>
        <dbReference type="Proteomes" id="UP001642484"/>
    </source>
</evidence>
<name>A0ABP0I171_9DINO</name>
<keyword evidence="1" id="KW-1133">Transmembrane helix</keyword>
<sequence length="116" mass="13234">MEGWSKDNWGIGAIIFIGLFGSLLGVCPVRWFLSLLRPSKTWRDDAILIDGTLLELKEVEQSEMNWSWKEQRIAYCFDLGPALTGVVHVRDWRVSAEISSQLGRAGSPVHIRRHKK</sequence>